<gene>
    <name evidence="5" type="ORF">E0E05_16225</name>
</gene>
<dbReference type="GeneID" id="90768854"/>
<dbReference type="AlphaFoldDB" id="A0A4P6V5F5"/>
<comment type="subcellular location">
    <subcellularLocation>
        <location evidence="1">Periplasm</location>
    </subcellularLocation>
</comment>
<feature type="signal peptide" evidence="4">
    <location>
        <begin position="1"/>
        <end position="27"/>
    </location>
</feature>
<accession>A0A4P6V5F5</accession>
<evidence type="ECO:0000256" key="4">
    <source>
        <dbReference type="SAM" id="SignalP"/>
    </source>
</evidence>
<reference evidence="5 6" key="1">
    <citation type="journal article" date="2017" name="Int. J. Syst. Evol. Microbiol.">
        <title>Roseitalea porphyridii gen. nov., sp. nov., isolated from a red alga, and reclassification of Hoeflea suaedae Chung et al. 2013 as Pseudohoeflea suaedae gen. nov., comb. nov.</title>
        <authorList>
            <person name="Hyeon J.W."/>
            <person name="Jeong S.E."/>
            <person name="Baek K."/>
            <person name="Jeon C.O."/>
        </authorList>
    </citation>
    <scope>NUCLEOTIDE SEQUENCE [LARGE SCALE GENOMIC DNA]</scope>
    <source>
        <strain evidence="5 6">MA7-20</strain>
    </source>
</reference>
<dbReference type="Pfam" id="PF01547">
    <property type="entry name" value="SBP_bac_1"/>
    <property type="match status" value="1"/>
</dbReference>
<organism evidence="5 6">
    <name type="scientific">Roseitalea porphyridii</name>
    <dbReference type="NCBI Taxonomy" id="1852022"/>
    <lineage>
        <taxon>Bacteria</taxon>
        <taxon>Pseudomonadati</taxon>
        <taxon>Pseudomonadota</taxon>
        <taxon>Alphaproteobacteria</taxon>
        <taxon>Hyphomicrobiales</taxon>
        <taxon>Ahrensiaceae</taxon>
        <taxon>Roseitalea</taxon>
    </lineage>
</organism>
<feature type="chain" id="PRO_5020550401" evidence="4">
    <location>
        <begin position="28"/>
        <end position="427"/>
    </location>
</feature>
<protein>
    <submittedName>
        <fullName evidence="5">Extracellular solute-binding protein</fullName>
    </submittedName>
</protein>
<comment type="similarity">
    <text evidence="2">Belongs to the bacterial solute-binding protein 1 family.</text>
</comment>
<dbReference type="OrthoDB" id="7374398at2"/>
<evidence type="ECO:0000256" key="2">
    <source>
        <dbReference type="ARBA" id="ARBA00008520"/>
    </source>
</evidence>
<keyword evidence="3" id="KW-0574">Periplasm</keyword>
<evidence type="ECO:0000256" key="3">
    <source>
        <dbReference type="ARBA" id="ARBA00022764"/>
    </source>
</evidence>
<dbReference type="RefSeq" id="WP_131617643.1">
    <property type="nucleotide sequence ID" value="NZ_CP036532.1"/>
</dbReference>
<evidence type="ECO:0000313" key="6">
    <source>
        <dbReference type="Proteomes" id="UP000293719"/>
    </source>
</evidence>
<dbReference type="InterPro" id="IPR050490">
    <property type="entry name" value="Bact_solute-bd_prot1"/>
</dbReference>
<sequence>MSINRRQLLAGGAALATLPHFIGVSFAQNGEVNVFSHRVHQTVSDGSGGGDVTRFFREATSGEVNWATFNTGPLHERVFREASLNESTVDVAYLLNSRVTPDIASLFEPLEPFMQQAPLEDMNDIFPGLRDAMTFDGRLHAVPIRHATAGFHYNEEILAERGVSPPETIEEFLEAAKQCTFTRDDGSSVVGFGLAGVALAELMAFARAWNADFVTPDMRVVANEPPMVTAVTAIRDLFEAGAMPRDMMTMNSEDMNLLMQSGRAAMTVTSFSRNRLYNDPEKSQVAGKVKTTFLPISETLKGEFEAAPTRTEFWSMAIPKNSQNKDLAWEFIRTMSLPEATIAAALNGNGPVRASAYENEQLLESLPYAKAEQKALTVARVPLPAFDEAARAADMLKEETETAVLGIKSPQEAMDDLTRRVQELIES</sequence>
<evidence type="ECO:0000313" key="5">
    <source>
        <dbReference type="EMBL" id="QBK31999.1"/>
    </source>
</evidence>
<dbReference type="KEGG" id="rpod:E0E05_16225"/>
<dbReference type="InterPro" id="IPR006059">
    <property type="entry name" value="SBP"/>
</dbReference>
<dbReference type="PANTHER" id="PTHR43649">
    <property type="entry name" value="ARABINOSE-BINDING PROTEIN-RELATED"/>
    <property type="match status" value="1"/>
</dbReference>
<dbReference type="Gene3D" id="3.40.190.10">
    <property type="entry name" value="Periplasmic binding protein-like II"/>
    <property type="match status" value="2"/>
</dbReference>
<dbReference type="GO" id="GO:0042597">
    <property type="term" value="C:periplasmic space"/>
    <property type="evidence" value="ECO:0007669"/>
    <property type="project" value="UniProtKB-SubCell"/>
</dbReference>
<proteinExistence type="inferred from homology"/>
<dbReference type="Proteomes" id="UP000293719">
    <property type="component" value="Chromosome"/>
</dbReference>
<name>A0A4P6V5F5_9HYPH</name>
<keyword evidence="4" id="KW-0732">Signal</keyword>
<evidence type="ECO:0000256" key="1">
    <source>
        <dbReference type="ARBA" id="ARBA00004418"/>
    </source>
</evidence>
<keyword evidence="6" id="KW-1185">Reference proteome</keyword>
<dbReference type="SUPFAM" id="SSF53850">
    <property type="entry name" value="Periplasmic binding protein-like II"/>
    <property type="match status" value="1"/>
</dbReference>
<dbReference type="EMBL" id="CP036532">
    <property type="protein sequence ID" value="QBK31999.1"/>
    <property type="molecule type" value="Genomic_DNA"/>
</dbReference>
<dbReference type="PANTHER" id="PTHR43649:SF12">
    <property type="entry name" value="DIACETYLCHITOBIOSE BINDING PROTEIN DASA"/>
    <property type="match status" value="1"/>
</dbReference>